<sequence>MSMILKTTLGPVEPDPQNPCQHASVCGCVPAPVAVQKLHVTIDVEGLCGHDYFVFLQVRDPEREHEYIVSQTYYNPVPPAACGCTTTIPLDILVPLVDCQQASESVVDVVVQYAGWGF</sequence>
<organism evidence="2 3">
    <name type="scientific">Bittarella massiliensis</name>
    <name type="common">ex Durand et al. 2017</name>
    <dbReference type="NCBI Taxonomy" id="1720313"/>
    <lineage>
        <taxon>Bacteria</taxon>
        <taxon>Bacillati</taxon>
        <taxon>Bacillota</taxon>
        <taxon>Clostridia</taxon>
        <taxon>Eubacteriales</taxon>
        <taxon>Oscillospiraceae</taxon>
        <taxon>Bittarella (ex Durand et al. 2017)</taxon>
    </lineage>
</organism>
<accession>A0AAQ1RVD1</accession>
<reference evidence="2" key="2">
    <citation type="submission" date="2016-11" db="EMBL/GenBank/DDBJ databases">
        <authorList>
            <person name="Varghese N."/>
            <person name="Submissions S."/>
        </authorList>
    </citation>
    <scope>NUCLEOTIDE SEQUENCE</scope>
    <source>
        <strain evidence="2">DSM 4029</strain>
    </source>
</reference>
<proteinExistence type="predicted"/>
<evidence type="ECO:0000313" key="3">
    <source>
        <dbReference type="Proteomes" id="UP000184089"/>
    </source>
</evidence>
<reference evidence="3" key="1">
    <citation type="submission" date="2016-11" db="EMBL/GenBank/DDBJ databases">
        <authorList>
            <person name="Jaros S."/>
            <person name="Januszkiewicz K."/>
            <person name="Wedrychowicz H."/>
        </authorList>
    </citation>
    <scope>NUCLEOTIDE SEQUENCE [LARGE SCALE GENOMIC DNA]</scope>
    <source>
        <strain evidence="3">DSM 4029</strain>
    </source>
</reference>
<dbReference type="EMBL" id="WWVX01000007">
    <property type="protein sequence ID" value="MZL70048.1"/>
    <property type="molecule type" value="Genomic_DNA"/>
</dbReference>
<dbReference type="Proteomes" id="UP000184089">
    <property type="component" value="Unassembled WGS sequence"/>
</dbReference>
<comment type="caution">
    <text evidence="2">The sequence shown here is derived from an EMBL/GenBank/DDBJ whole genome shotgun (WGS) entry which is preliminary data.</text>
</comment>
<protein>
    <submittedName>
        <fullName evidence="2">Uncharacterized protein</fullName>
    </submittedName>
</protein>
<dbReference type="AlphaFoldDB" id="A0AAQ1RVD1"/>
<gene>
    <name evidence="1" type="ORF">GT747_09820</name>
    <name evidence="2" type="ORF">SAMN05444424_0758</name>
</gene>
<dbReference type="PROSITE" id="PS51257">
    <property type="entry name" value="PROKAR_LIPOPROTEIN"/>
    <property type="match status" value="1"/>
</dbReference>
<reference evidence="1 4" key="3">
    <citation type="journal article" date="2019" name="Nat. Med.">
        <title>A library of human gut bacterial isolates paired with longitudinal multiomics data enables mechanistic microbiome research.</title>
        <authorList>
            <person name="Poyet M."/>
            <person name="Groussin M."/>
            <person name="Gibbons S.M."/>
            <person name="Avila-Pacheco J."/>
            <person name="Jiang X."/>
            <person name="Kearney S.M."/>
            <person name="Perrotta A.R."/>
            <person name="Berdy B."/>
            <person name="Zhao S."/>
            <person name="Lieberman T.D."/>
            <person name="Swanson P.K."/>
            <person name="Smith M."/>
            <person name="Roesemann S."/>
            <person name="Alexander J.E."/>
            <person name="Rich S.A."/>
            <person name="Livny J."/>
            <person name="Vlamakis H."/>
            <person name="Clish C."/>
            <person name="Bullock K."/>
            <person name="Deik A."/>
            <person name="Scott J."/>
            <person name="Pierce K.A."/>
            <person name="Xavier R.J."/>
            <person name="Alm E.J."/>
        </authorList>
    </citation>
    <scope>NUCLEOTIDE SEQUENCE [LARGE SCALE GENOMIC DNA]</scope>
    <source>
        <strain evidence="1 4">BIOML-A2</strain>
    </source>
</reference>
<dbReference type="RefSeq" id="WP_143161555.1">
    <property type="nucleotide sequence ID" value="NZ_FQVY01000001.1"/>
</dbReference>
<name>A0AAQ1RVD1_9FIRM</name>
<evidence type="ECO:0000313" key="1">
    <source>
        <dbReference type="EMBL" id="MZL70048.1"/>
    </source>
</evidence>
<evidence type="ECO:0000313" key="2">
    <source>
        <dbReference type="EMBL" id="SHF80931.1"/>
    </source>
</evidence>
<keyword evidence="4" id="KW-1185">Reference proteome</keyword>
<evidence type="ECO:0000313" key="4">
    <source>
        <dbReference type="Proteomes" id="UP000474718"/>
    </source>
</evidence>
<dbReference type="EMBL" id="FQVY01000001">
    <property type="protein sequence ID" value="SHF80931.1"/>
    <property type="molecule type" value="Genomic_DNA"/>
</dbReference>
<dbReference type="Proteomes" id="UP000474718">
    <property type="component" value="Unassembled WGS sequence"/>
</dbReference>